<evidence type="ECO:0000313" key="1">
    <source>
        <dbReference type="EMBL" id="CAB3735238.1"/>
    </source>
</evidence>
<reference evidence="1 2" key="1">
    <citation type="submission" date="2020-04" db="EMBL/GenBank/DDBJ databases">
        <authorList>
            <person name="De Canck E."/>
        </authorList>
    </citation>
    <scope>NUCLEOTIDE SEQUENCE [LARGE SCALE GENOMIC DNA]</scope>
    <source>
        <strain evidence="1 2">LMG 22037</strain>
    </source>
</reference>
<evidence type="ECO:0000313" key="2">
    <source>
        <dbReference type="Proteomes" id="UP000494249"/>
    </source>
</evidence>
<sequence length="90" mass="10125">MKSVIHHFSRPSAPDAEYEVEDLKIEVDLPFVPVVGMSLKVTPAGRFLVVDQVMWAINEPALLQVFTEEPEDDADVLPYAEMIAQGWQRA</sequence>
<name>A0A6J5CH97_9BURK</name>
<proteinExistence type="predicted"/>
<dbReference type="EMBL" id="CADIKB010000050">
    <property type="protein sequence ID" value="CAB3735238.1"/>
    <property type="molecule type" value="Genomic_DNA"/>
</dbReference>
<dbReference type="AlphaFoldDB" id="A0A6J5CH97"/>
<protein>
    <submittedName>
        <fullName evidence="1">Uncharacterized protein</fullName>
    </submittedName>
</protein>
<dbReference type="Proteomes" id="UP000494249">
    <property type="component" value="Unassembled WGS sequence"/>
</dbReference>
<gene>
    <name evidence="1" type="ORF">LMG22037_05946</name>
</gene>
<dbReference type="RefSeq" id="WP_035477165.1">
    <property type="nucleotide sequence ID" value="NZ_CADFGL010000048.1"/>
</dbReference>
<accession>A0A6J5CH97</accession>
<organism evidence="1 2">
    <name type="scientific">Paraburkholderia phenoliruptrix</name>
    <dbReference type="NCBI Taxonomy" id="252970"/>
    <lineage>
        <taxon>Bacteria</taxon>
        <taxon>Pseudomonadati</taxon>
        <taxon>Pseudomonadota</taxon>
        <taxon>Betaproteobacteria</taxon>
        <taxon>Burkholderiales</taxon>
        <taxon>Burkholderiaceae</taxon>
        <taxon>Paraburkholderia</taxon>
    </lineage>
</organism>